<dbReference type="RefSeq" id="WP_193537405.1">
    <property type="nucleotide sequence ID" value="NZ_JADCLJ010000021.1"/>
</dbReference>
<evidence type="ECO:0000313" key="2">
    <source>
        <dbReference type="Proteomes" id="UP001516662"/>
    </source>
</evidence>
<reference evidence="1 2" key="1">
    <citation type="submission" date="2020-10" db="EMBL/GenBank/DDBJ databases">
        <title>Bacillus sp. HD4P25, an endophyte from a halophyte.</title>
        <authorList>
            <person name="Sun J.-Q."/>
        </authorList>
    </citation>
    <scope>NUCLEOTIDE SEQUENCE [LARGE SCALE GENOMIC DNA]</scope>
    <source>
        <strain evidence="1 2">YIM 93174</strain>
    </source>
</reference>
<dbReference type="InterPro" id="IPR021617">
    <property type="entry name" value="DUF3231"/>
</dbReference>
<dbReference type="Gene3D" id="1.20.1260.10">
    <property type="match status" value="2"/>
</dbReference>
<protein>
    <submittedName>
        <fullName evidence="1">DUF3231 family protein</fullName>
    </submittedName>
</protein>
<proteinExistence type="predicted"/>
<evidence type="ECO:0000313" key="1">
    <source>
        <dbReference type="EMBL" id="MBE4909097.1"/>
    </source>
</evidence>
<keyword evidence="2" id="KW-1185">Reference proteome</keyword>
<organism evidence="1 2">
    <name type="scientific">Litchfieldia luteola</name>
    <dbReference type="NCBI Taxonomy" id="682179"/>
    <lineage>
        <taxon>Bacteria</taxon>
        <taxon>Bacillati</taxon>
        <taxon>Bacillota</taxon>
        <taxon>Bacilli</taxon>
        <taxon>Bacillales</taxon>
        <taxon>Bacillaceae</taxon>
        <taxon>Litchfieldia</taxon>
    </lineage>
</organism>
<dbReference type="EMBL" id="JADCLJ010000021">
    <property type="protein sequence ID" value="MBE4909097.1"/>
    <property type="molecule type" value="Genomic_DNA"/>
</dbReference>
<sequence length="332" mass="37425">MSSPESVKLTSAEMASLWQEYISHTHSNCMLNYFIAKAEDKEVLKVLTNANQKVEKIRDKTKQILEFENVPVPVGFSNQDVDTNAPRLFSDSFALLYIKNLSRIMASTCGLMHTMSTRKDIRKHFKECSSEGITVFDEVSDVLLDKGIYVRPPFIEPPKKTDFIEDKDYLNGINLLGDQRFLNAIEISHVFGNIEANVVGNTITKGFGQTADKKEVRDFMDKAGKLSEKVINTLTRFLTSSQLPSPMPSETQVMSSSQPAFSDRLMMYQLTTLTAAGLSDYATSLATSMRNDLKRHYMDLLDDTSKLGGEVQNIMINNSWLEQPPQQDKIVH</sequence>
<dbReference type="InterPro" id="IPR012347">
    <property type="entry name" value="Ferritin-like"/>
</dbReference>
<comment type="caution">
    <text evidence="1">The sequence shown here is derived from an EMBL/GenBank/DDBJ whole genome shotgun (WGS) entry which is preliminary data.</text>
</comment>
<dbReference type="Pfam" id="PF11553">
    <property type="entry name" value="DUF3231"/>
    <property type="match status" value="2"/>
</dbReference>
<accession>A0ABR9QKR4</accession>
<gene>
    <name evidence="1" type="ORF">IMZ08_13595</name>
</gene>
<name>A0ABR9QKR4_9BACI</name>
<dbReference type="Proteomes" id="UP001516662">
    <property type="component" value="Unassembled WGS sequence"/>
</dbReference>